<name>A0A067P5F6_9AGAM</name>
<feature type="non-terminal residue" evidence="1">
    <location>
        <position position="62"/>
    </location>
</feature>
<evidence type="ECO:0000313" key="1">
    <source>
        <dbReference type="EMBL" id="KDQ49070.1"/>
    </source>
</evidence>
<dbReference type="HOGENOM" id="CLU_200111_0_0_1"/>
<dbReference type="Proteomes" id="UP000027265">
    <property type="component" value="Unassembled WGS sequence"/>
</dbReference>
<dbReference type="STRING" id="933084.A0A067P5F6"/>
<gene>
    <name evidence="1" type="ORF">JAAARDRAFT_98489</name>
</gene>
<dbReference type="InParanoid" id="A0A067P5F6"/>
<feature type="non-terminal residue" evidence="1">
    <location>
        <position position="1"/>
    </location>
</feature>
<dbReference type="Gene3D" id="3.40.50.300">
    <property type="entry name" value="P-loop containing nucleotide triphosphate hydrolases"/>
    <property type="match status" value="1"/>
</dbReference>
<keyword evidence="2" id="KW-1185">Reference proteome</keyword>
<accession>A0A067P5F6</accession>
<protein>
    <submittedName>
        <fullName evidence="1">Uncharacterized protein</fullName>
    </submittedName>
</protein>
<dbReference type="AlphaFoldDB" id="A0A067P5F6"/>
<sequence length="62" mass="7105">LEEVAKNRKLSELLDTLEFNEVFIFVKSVARCIDLDKLLESCNFMSISIPSGLQQEEPYTPL</sequence>
<dbReference type="OrthoDB" id="196131at2759"/>
<reference evidence="2" key="1">
    <citation type="journal article" date="2014" name="Proc. Natl. Acad. Sci. U.S.A.">
        <title>Extensive sampling of basidiomycete genomes demonstrates inadequacy of the white-rot/brown-rot paradigm for wood decay fungi.</title>
        <authorList>
            <person name="Riley R."/>
            <person name="Salamov A.A."/>
            <person name="Brown D.W."/>
            <person name="Nagy L.G."/>
            <person name="Floudas D."/>
            <person name="Held B.W."/>
            <person name="Levasseur A."/>
            <person name="Lombard V."/>
            <person name="Morin E."/>
            <person name="Otillar R."/>
            <person name="Lindquist E.A."/>
            <person name="Sun H."/>
            <person name="LaButti K.M."/>
            <person name="Schmutz J."/>
            <person name="Jabbour D."/>
            <person name="Luo H."/>
            <person name="Baker S.E."/>
            <person name="Pisabarro A.G."/>
            <person name="Walton J.D."/>
            <person name="Blanchette R.A."/>
            <person name="Henrissat B."/>
            <person name="Martin F."/>
            <person name="Cullen D."/>
            <person name="Hibbett D.S."/>
            <person name="Grigoriev I.V."/>
        </authorList>
    </citation>
    <scope>NUCLEOTIDE SEQUENCE [LARGE SCALE GENOMIC DNA]</scope>
    <source>
        <strain evidence="2">MUCL 33604</strain>
    </source>
</reference>
<dbReference type="EMBL" id="KL197822">
    <property type="protein sequence ID" value="KDQ49070.1"/>
    <property type="molecule type" value="Genomic_DNA"/>
</dbReference>
<proteinExistence type="predicted"/>
<evidence type="ECO:0000313" key="2">
    <source>
        <dbReference type="Proteomes" id="UP000027265"/>
    </source>
</evidence>
<dbReference type="InterPro" id="IPR027417">
    <property type="entry name" value="P-loop_NTPase"/>
</dbReference>
<organism evidence="1 2">
    <name type="scientific">Jaapia argillacea MUCL 33604</name>
    <dbReference type="NCBI Taxonomy" id="933084"/>
    <lineage>
        <taxon>Eukaryota</taxon>
        <taxon>Fungi</taxon>
        <taxon>Dikarya</taxon>
        <taxon>Basidiomycota</taxon>
        <taxon>Agaricomycotina</taxon>
        <taxon>Agaricomycetes</taxon>
        <taxon>Agaricomycetidae</taxon>
        <taxon>Jaapiales</taxon>
        <taxon>Jaapiaceae</taxon>
        <taxon>Jaapia</taxon>
    </lineage>
</organism>